<sequence length="245" mass="27117">MISPFHQSPIGNGETGVTALRQPLQLQKKEESSSTTNTNILLPLNSIPTELEKCLTPPNRKFAPYSVAALGTTPSSGKAKSLSFVNTTPDFLKSLSQEFTKSGDSSVPPNNPTMISLSQQQSNEDLPVLTLPFMLNSYSCPEYNNKPGPVPNDLEYKTPNYFLPIPKTIGTVLLTHPDLKPQTTTAQPLEDTENSNEIDTKSIDTIQEQTTTQKLSYSQALKGTRNQTQKPNLEIQQRRLDQEKR</sequence>
<keyword evidence="3" id="KW-1185">Reference proteome</keyword>
<evidence type="ECO:0000313" key="3">
    <source>
        <dbReference type="Proteomes" id="UP000266673"/>
    </source>
</evidence>
<dbReference type="AlphaFoldDB" id="A0A397V9J8"/>
<feature type="compositionally biased region" description="Polar residues" evidence="1">
    <location>
        <begin position="203"/>
        <end position="235"/>
    </location>
</feature>
<reference evidence="2 3" key="1">
    <citation type="submission" date="2018-06" db="EMBL/GenBank/DDBJ databases">
        <title>Comparative genomics reveals the genomic features of Rhizophagus irregularis, R. cerebriforme, R. diaphanum and Gigaspora rosea, and their symbiotic lifestyle signature.</title>
        <authorList>
            <person name="Morin E."/>
            <person name="San Clemente H."/>
            <person name="Chen E.C.H."/>
            <person name="De La Providencia I."/>
            <person name="Hainaut M."/>
            <person name="Kuo A."/>
            <person name="Kohler A."/>
            <person name="Murat C."/>
            <person name="Tang N."/>
            <person name="Roy S."/>
            <person name="Loubradou J."/>
            <person name="Henrissat B."/>
            <person name="Grigoriev I.V."/>
            <person name="Corradi N."/>
            <person name="Roux C."/>
            <person name="Martin F.M."/>
        </authorList>
    </citation>
    <scope>NUCLEOTIDE SEQUENCE [LARGE SCALE GENOMIC DNA]</scope>
    <source>
        <strain evidence="2 3">DAOM 194757</strain>
    </source>
</reference>
<accession>A0A397V9J8</accession>
<proteinExistence type="predicted"/>
<name>A0A397V9J8_9GLOM</name>
<evidence type="ECO:0000256" key="1">
    <source>
        <dbReference type="SAM" id="MobiDB-lite"/>
    </source>
</evidence>
<comment type="caution">
    <text evidence="2">The sequence shown here is derived from an EMBL/GenBank/DDBJ whole genome shotgun (WGS) entry which is preliminary data.</text>
</comment>
<evidence type="ECO:0000313" key="2">
    <source>
        <dbReference type="EMBL" id="RIB17987.1"/>
    </source>
</evidence>
<dbReference type="Proteomes" id="UP000266673">
    <property type="component" value="Unassembled WGS sequence"/>
</dbReference>
<organism evidence="2 3">
    <name type="scientific">Gigaspora rosea</name>
    <dbReference type="NCBI Taxonomy" id="44941"/>
    <lineage>
        <taxon>Eukaryota</taxon>
        <taxon>Fungi</taxon>
        <taxon>Fungi incertae sedis</taxon>
        <taxon>Mucoromycota</taxon>
        <taxon>Glomeromycotina</taxon>
        <taxon>Glomeromycetes</taxon>
        <taxon>Diversisporales</taxon>
        <taxon>Gigasporaceae</taxon>
        <taxon>Gigaspora</taxon>
    </lineage>
</organism>
<dbReference type="EMBL" id="QKWP01000570">
    <property type="protein sequence ID" value="RIB17987.1"/>
    <property type="molecule type" value="Genomic_DNA"/>
</dbReference>
<feature type="compositionally biased region" description="Polar residues" evidence="1">
    <location>
        <begin position="1"/>
        <end position="10"/>
    </location>
</feature>
<gene>
    <name evidence="2" type="ORF">C2G38_2185913</name>
</gene>
<feature type="region of interest" description="Disordered" evidence="1">
    <location>
        <begin position="1"/>
        <end position="40"/>
    </location>
</feature>
<feature type="region of interest" description="Disordered" evidence="1">
    <location>
        <begin position="179"/>
        <end position="245"/>
    </location>
</feature>
<protein>
    <submittedName>
        <fullName evidence="2">Uncharacterized protein</fullName>
    </submittedName>
</protein>
<feature type="compositionally biased region" description="Basic and acidic residues" evidence="1">
    <location>
        <begin position="236"/>
        <end position="245"/>
    </location>
</feature>